<comment type="caution">
    <text evidence="1">The sequence shown here is derived from an EMBL/GenBank/DDBJ whole genome shotgun (WGS) entry which is preliminary data.</text>
</comment>
<gene>
    <name evidence="1" type="ORF">ACFFI0_14650</name>
</gene>
<evidence type="ECO:0000313" key="1">
    <source>
        <dbReference type="EMBL" id="MFC0319558.1"/>
    </source>
</evidence>
<evidence type="ECO:0000313" key="2">
    <source>
        <dbReference type="Proteomes" id="UP001589774"/>
    </source>
</evidence>
<name>A0ABV6HNQ9_9SPHI</name>
<dbReference type="EMBL" id="JBHLWO010000002">
    <property type="protein sequence ID" value="MFC0319558.1"/>
    <property type="molecule type" value="Genomic_DNA"/>
</dbReference>
<proteinExistence type="predicted"/>
<sequence length="147" mass="17638">MVERILHYHSFTIRVGYEPGLIHITNNINLWRFLDSNVRERTEWLANAIQQDYESIYGNPLKIKRKSFLMEIWGHLYFEYYLLKLTHFFGINHQSKTLQHLLQRSASIDCGESAQDNNRFIWDFLALFFKLFTYFLPNNISSEGLKK</sequence>
<keyword evidence="2" id="KW-1185">Reference proteome</keyword>
<organism evidence="1 2">
    <name type="scientific">Olivibacter oleidegradans</name>
    <dbReference type="NCBI Taxonomy" id="760123"/>
    <lineage>
        <taxon>Bacteria</taxon>
        <taxon>Pseudomonadati</taxon>
        <taxon>Bacteroidota</taxon>
        <taxon>Sphingobacteriia</taxon>
        <taxon>Sphingobacteriales</taxon>
        <taxon>Sphingobacteriaceae</taxon>
        <taxon>Olivibacter</taxon>
    </lineage>
</organism>
<reference evidence="1 2" key="1">
    <citation type="submission" date="2024-09" db="EMBL/GenBank/DDBJ databases">
        <authorList>
            <person name="Sun Q."/>
            <person name="Mori K."/>
        </authorList>
    </citation>
    <scope>NUCLEOTIDE SEQUENCE [LARGE SCALE GENOMIC DNA]</scope>
    <source>
        <strain evidence="1 2">CCM 7765</strain>
    </source>
</reference>
<accession>A0ABV6HNQ9</accession>
<dbReference type="RefSeq" id="WP_130855858.1">
    <property type="nucleotide sequence ID" value="NZ_JBHLWO010000002.1"/>
</dbReference>
<protein>
    <submittedName>
        <fullName evidence="1">Uncharacterized protein</fullName>
    </submittedName>
</protein>
<dbReference type="Proteomes" id="UP001589774">
    <property type="component" value="Unassembled WGS sequence"/>
</dbReference>